<dbReference type="eggNOG" id="COG1522">
    <property type="taxonomic scope" value="Bacteria"/>
</dbReference>
<protein>
    <submittedName>
        <fullName evidence="1">Uncharacterized protein</fullName>
    </submittedName>
</protein>
<dbReference type="OrthoDB" id="9813313at2"/>
<evidence type="ECO:0000313" key="2">
    <source>
        <dbReference type="Proteomes" id="UP000179145"/>
    </source>
</evidence>
<dbReference type="Proteomes" id="UP000179145">
    <property type="component" value="Chromosome"/>
</dbReference>
<keyword evidence="2" id="KW-1185">Reference proteome</keyword>
<dbReference type="AlphaFoldDB" id="A0A1D8UQD1"/>
<evidence type="ECO:0000313" key="1">
    <source>
        <dbReference type="EMBL" id="AOX15848.1"/>
    </source>
</evidence>
<dbReference type="RefSeq" id="WP_083278250.1">
    <property type="nucleotide sequence ID" value="NZ_CP014674.1"/>
</dbReference>
<dbReference type="KEGG" id="kba:A0U89_00435"/>
<organism evidence="1 2">
    <name type="scientific">Kozakia baliensis</name>
    <dbReference type="NCBI Taxonomy" id="153496"/>
    <lineage>
        <taxon>Bacteria</taxon>
        <taxon>Pseudomonadati</taxon>
        <taxon>Pseudomonadota</taxon>
        <taxon>Alphaproteobacteria</taxon>
        <taxon>Acetobacterales</taxon>
        <taxon>Acetobacteraceae</taxon>
        <taxon>Kozakia</taxon>
    </lineage>
</organism>
<dbReference type="STRING" id="153496.A0U89_00435"/>
<reference evidence="1 2" key="1">
    <citation type="journal article" date="2016" name="Microb. Cell Fact.">
        <title>Dissection of exopolysaccharide biosynthesis in Kozakia baliensis.</title>
        <authorList>
            <person name="Brandt J.U."/>
            <person name="Jakob F."/>
            <person name="Behr J."/>
            <person name="Geissler A.J."/>
            <person name="Vogel R.F."/>
        </authorList>
    </citation>
    <scope>NUCLEOTIDE SEQUENCE [LARGE SCALE GENOMIC DNA]</scope>
    <source>
        <strain evidence="1 2">DSM 14400</strain>
    </source>
</reference>
<sequence>MPQRQIAEKVNLFAAAVRQCIAAMENTGVILCNSAVVAPRAVQMNGCRRSMRPKRCFTTHRLFAQNESVASHRSLIALDRVKFGSDIIIS</sequence>
<proteinExistence type="predicted"/>
<name>A0A1D8UQD1_9PROT</name>
<accession>A0A1D8UQD1</accession>
<gene>
    <name evidence="1" type="ORF">A0U89_00435</name>
</gene>
<dbReference type="EMBL" id="CP014674">
    <property type="protein sequence ID" value="AOX15848.1"/>
    <property type="molecule type" value="Genomic_DNA"/>
</dbReference>